<reference evidence="3 4" key="1">
    <citation type="submission" date="2017-04" db="EMBL/GenBank/DDBJ databases">
        <title>Draft genome sequence of Zooshikella ganghwensis VG4 isolated from Red Sea sediments.</title>
        <authorList>
            <person name="Rehman Z."/>
            <person name="Alam I."/>
            <person name="Kamau A."/>
            <person name="Bajic V."/>
            <person name="Leiknes T."/>
        </authorList>
    </citation>
    <scope>NUCLEOTIDE SEQUENCE [LARGE SCALE GENOMIC DNA]</scope>
    <source>
        <strain evidence="3 4">VG4</strain>
    </source>
</reference>
<dbReference type="EMBL" id="NDXW01000001">
    <property type="protein sequence ID" value="RDH44670.1"/>
    <property type="molecule type" value="Genomic_DNA"/>
</dbReference>
<evidence type="ECO:0000313" key="4">
    <source>
        <dbReference type="Proteomes" id="UP000257039"/>
    </source>
</evidence>
<proteinExistence type="predicted"/>
<accession>A0A4P9VRH7</accession>
<name>A0A4P9VRH7_9GAMM</name>
<keyword evidence="4" id="KW-1185">Reference proteome</keyword>
<feature type="region of interest" description="Disordered" evidence="1">
    <location>
        <begin position="47"/>
        <end position="83"/>
    </location>
</feature>
<feature type="signal peptide" evidence="2">
    <location>
        <begin position="1"/>
        <end position="26"/>
    </location>
</feature>
<sequence length="83" mass="9573">MKCLTFLLKPTFFLVLLTVVSTTTQADVPVENFDKIAEMLKKSGKLPMTTTEKETEQAVKDYIKQRRKPFKDSKKKPPQKNEP</sequence>
<feature type="compositionally biased region" description="Basic and acidic residues" evidence="1">
    <location>
        <begin position="51"/>
        <end position="64"/>
    </location>
</feature>
<keyword evidence="2" id="KW-0732">Signal</keyword>
<protein>
    <submittedName>
        <fullName evidence="3">Uncharacterized protein</fullName>
    </submittedName>
</protein>
<evidence type="ECO:0000256" key="1">
    <source>
        <dbReference type="SAM" id="MobiDB-lite"/>
    </source>
</evidence>
<evidence type="ECO:0000256" key="2">
    <source>
        <dbReference type="SAM" id="SignalP"/>
    </source>
</evidence>
<dbReference type="RefSeq" id="WP_094787776.1">
    <property type="nucleotide sequence ID" value="NZ_NDXW01000001.1"/>
</dbReference>
<dbReference type="Proteomes" id="UP000257039">
    <property type="component" value="Unassembled WGS sequence"/>
</dbReference>
<organism evidence="3 4">
    <name type="scientific">Zooshikella ganghwensis</name>
    <dbReference type="NCBI Taxonomy" id="202772"/>
    <lineage>
        <taxon>Bacteria</taxon>
        <taxon>Pseudomonadati</taxon>
        <taxon>Pseudomonadota</taxon>
        <taxon>Gammaproteobacteria</taxon>
        <taxon>Oceanospirillales</taxon>
        <taxon>Zooshikellaceae</taxon>
        <taxon>Zooshikella</taxon>
    </lineage>
</organism>
<feature type="chain" id="PRO_5020505322" evidence="2">
    <location>
        <begin position="27"/>
        <end position="83"/>
    </location>
</feature>
<gene>
    <name evidence="3" type="ORF">B9G39_15205</name>
</gene>
<comment type="caution">
    <text evidence="3">The sequence shown here is derived from an EMBL/GenBank/DDBJ whole genome shotgun (WGS) entry which is preliminary data.</text>
</comment>
<evidence type="ECO:0000313" key="3">
    <source>
        <dbReference type="EMBL" id="RDH44670.1"/>
    </source>
</evidence>
<dbReference type="AlphaFoldDB" id="A0A4P9VRH7"/>
<feature type="compositionally biased region" description="Basic residues" evidence="1">
    <location>
        <begin position="65"/>
        <end position="83"/>
    </location>
</feature>